<reference evidence="2 3" key="1">
    <citation type="submission" date="2021-06" db="EMBL/GenBank/DDBJ databases">
        <authorList>
            <person name="Palmer J.M."/>
        </authorList>
    </citation>
    <scope>NUCLEOTIDE SEQUENCE [LARGE SCALE GENOMIC DNA]</scope>
    <source>
        <strain evidence="3">if_2019</strain>
        <tissue evidence="2">Muscle</tissue>
    </source>
</reference>
<evidence type="ECO:0000256" key="1">
    <source>
        <dbReference type="SAM" id="SignalP"/>
    </source>
</evidence>
<dbReference type="EMBL" id="JAHRIQ010026105">
    <property type="protein sequence ID" value="MEQ2229984.1"/>
    <property type="molecule type" value="Genomic_DNA"/>
</dbReference>
<evidence type="ECO:0008006" key="4">
    <source>
        <dbReference type="Google" id="ProtNLM"/>
    </source>
</evidence>
<gene>
    <name evidence="2" type="ORF">ILYODFUR_024622</name>
</gene>
<dbReference type="Proteomes" id="UP001482620">
    <property type="component" value="Unassembled WGS sequence"/>
</dbReference>
<protein>
    <recommendedName>
        <fullName evidence="4">Secreted protein</fullName>
    </recommendedName>
</protein>
<organism evidence="2 3">
    <name type="scientific">Ilyodon furcidens</name>
    <name type="common">goldbreast splitfin</name>
    <dbReference type="NCBI Taxonomy" id="33524"/>
    <lineage>
        <taxon>Eukaryota</taxon>
        <taxon>Metazoa</taxon>
        <taxon>Chordata</taxon>
        <taxon>Craniata</taxon>
        <taxon>Vertebrata</taxon>
        <taxon>Euteleostomi</taxon>
        <taxon>Actinopterygii</taxon>
        <taxon>Neopterygii</taxon>
        <taxon>Teleostei</taxon>
        <taxon>Neoteleostei</taxon>
        <taxon>Acanthomorphata</taxon>
        <taxon>Ovalentaria</taxon>
        <taxon>Atherinomorphae</taxon>
        <taxon>Cyprinodontiformes</taxon>
        <taxon>Goodeidae</taxon>
        <taxon>Ilyodon</taxon>
    </lineage>
</organism>
<accession>A0ABV0TAS2</accession>
<keyword evidence="3" id="KW-1185">Reference proteome</keyword>
<comment type="caution">
    <text evidence="2">The sequence shown here is derived from an EMBL/GenBank/DDBJ whole genome shotgun (WGS) entry which is preliminary data.</text>
</comment>
<sequence length="140" mass="16154">MLVNDLIRHMLGFLFPLVCSVNFFQAPHFDRLLHPQLLPGGDNRVSCPGPIVEGGPEVDPPTIKYFFFFQNKVLIFKLHHFYLEKLVRTRLKLQVQPSSWTSHLHVLCSNGANKVSSFCQTLVVYSLFRSNRYRLEAGKH</sequence>
<name>A0ABV0TAS2_9TELE</name>
<feature type="signal peptide" evidence="1">
    <location>
        <begin position="1"/>
        <end position="20"/>
    </location>
</feature>
<feature type="chain" id="PRO_5047103931" description="Secreted protein" evidence="1">
    <location>
        <begin position="21"/>
        <end position="140"/>
    </location>
</feature>
<evidence type="ECO:0000313" key="3">
    <source>
        <dbReference type="Proteomes" id="UP001482620"/>
    </source>
</evidence>
<keyword evidence="1" id="KW-0732">Signal</keyword>
<proteinExistence type="predicted"/>
<evidence type="ECO:0000313" key="2">
    <source>
        <dbReference type="EMBL" id="MEQ2229984.1"/>
    </source>
</evidence>